<name>A0A160VIX4_9ZZZZ</name>
<organism evidence="3">
    <name type="scientific">hydrothermal vent metagenome</name>
    <dbReference type="NCBI Taxonomy" id="652676"/>
    <lineage>
        <taxon>unclassified sequences</taxon>
        <taxon>metagenomes</taxon>
        <taxon>ecological metagenomes</taxon>
    </lineage>
</organism>
<dbReference type="InterPro" id="IPR037217">
    <property type="entry name" value="Trp/Indoleamine_2_3_dOase-like"/>
</dbReference>
<proteinExistence type="predicted"/>
<dbReference type="GO" id="GO:0020037">
    <property type="term" value="F:heme binding"/>
    <property type="evidence" value="ECO:0007669"/>
    <property type="project" value="InterPro"/>
</dbReference>
<accession>A0A160VIX4</accession>
<gene>
    <name evidence="3" type="ORF">MGWOODY_Mmi448</name>
</gene>
<dbReference type="Pfam" id="PF01231">
    <property type="entry name" value="IDO"/>
    <property type="match status" value="1"/>
</dbReference>
<keyword evidence="3" id="KW-0560">Oxidoreductase</keyword>
<keyword evidence="2" id="KW-0408">Iron</keyword>
<keyword evidence="1" id="KW-0479">Metal-binding</keyword>
<sequence length="372" mass="41415">MNLADYDIDPKRGFLPNPDPITNLPQEFKAWDELGAAMPLLLADGKFRISLRNLPMLDSNQLNEGPELERAMMLLSMFANAYVNWGEKIKKSIPSNLAVALWKVAHRLGRQPISSHASIVLNNWKRIDTRGPLIPENLNTLQNFLGGKDEDWFFLSTAGVESAGGEAPKILIAAIDAIETDNSELLHKHLVRLSSAIEKMLVALNRMYEHCEPKLFFERIRPFLTGWEPKGVIYEGVDTKPKIFIGGSAAQSSLLQAIDSGLGIQHKSQASGPFLAEMRKYMPANHRTFLNQLDAAPSISKYVEKINDTLLLNTFNSCVSLLNTFRQKHLEMAITYISKQANDEKAATGTGGTEFVQFLSKAKSETDSSKIN</sequence>
<dbReference type="GO" id="GO:0034354">
    <property type="term" value="P:'de novo' NAD+ biosynthetic process from L-tryptophan"/>
    <property type="evidence" value="ECO:0007669"/>
    <property type="project" value="TreeGrafter"/>
</dbReference>
<dbReference type="PROSITE" id="PS00876">
    <property type="entry name" value="IDO_1"/>
    <property type="match status" value="1"/>
</dbReference>
<dbReference type="EMBL" id="FAXC01000475">
    <property type="protein sequence ID" value="CUV10733.1"/>
    <property type="molecule type" value="Genomic_DNA"/>
</dbReference>
<dbReference type="PANTHER" id="PTHR28657:SF5">
    <property type="entry name" value="INDOLEAMINE 2,3-DIOXYGENASE"/>
    <property type="match status" value="1"/>
</dbReference>
<dbReference type="EC" id="1.13.11.52" evidence="3"/>
<dbReference type="SUPFAM" id="SSF140959">
    <property type="entry name" value="Indolic compounds 2,3-dioxygenase-like"/>
    <property type="match status" value="1"/>
</dbReference>
<dbReference type="Gene3D" id="1.20.58.480">
    <property type="match status" value="1"/>
</dbReference>
<reference evidence="3" key="1">
    <citation type="submission" date="2015-10" db="EMBL/GenBank/DDBJ databases">
        <authorList>
            <person name="Gilbert D.G."/>
        </authorList>
    </citation>
    <scope>NUCLEOTIDE SEQUENCE</scope>
</reference>
<dbReference type="InterPro" id="IPR000898">
    <property type="entry name" value="Indolamine_dOase"/>
</dbReference>
<dbReference type="GO" id="GO:0019441">
    <property type="term" value="P:L-tryptophan catabolic process to kynurenine"/>
    <property type="evidence" value="ECO:0007669"/>
    <property type="project" value="InterPro"/>
</dbReference>
<dbReference type="AlphaFoldDB" id="A0A160VIX4"/>
<evidence type="ECO:0000256" key="2">
    <source>
        <dbReference type="ARBA" id="ARBA00023004"/>
    </source>
</evidence>
<evidence type="ECO:0000256" key="1">
    <source>
        <dbReference type="ARBA" id="ARBA00022723"/>
    </source>
</evidence>
<keyword evidence="3" id="KW-0223">Dioxygenase</keyword>
<protein>
    <submittedName>
        <fullName evidence="3">Indoleamine 2,3-dioxygenase</fullName>
        <ecNumber evidence="3">1.13.11.52</ecNumber>
    </submittedName>
</protein>
<dbReference type="GO" id="GO:0033754">
    <property type="term" value="F:indoleamine 2,3-dioxygenase activity"/>
    <property type="evidence" value="ECO:0007669"/>
    <property type="project" value="UniProtKB-EC"/>
</dbReference>
<dbReference type="GO" id="GO:0046872">
    <property type="term" value="F:metal ion binding"/>
    <property type="evidence" value="ECO:0007669"/>
    <property type="project" value="UniProtKB-KW"/>
</dbReference>
<evidence type="ECO:0000313" key="3">
    <source>
        <dbReference type="EMBL" id="CUV10733.1"/>
    </source>
</evidence>
<dbReference type="PANTHER" id="PTHR28657">
    <property type="entry name" value="INDOLEAMINE 2,3-DIOXYGENASE"/>
    <property type="match status" value="1"/>
</dbReference>
<dbReference type="GO" id="GO:0005737">
    <property type="term" value="C:cytoplasm"/>
    <property type="evidence" value="ECO:0007669"/>
    <property type="project" value="TreeGrafter"/>
</dbReference>